<dbReference type="AlphaFoldDB" id="A0A1G9MZP9"/>
<dbReference type="OrthoDB" id="3730493at2"/>
<evidence type="ECO:0000256" key="1">
    <source>
        <dbReference type="SAM" id="Phobius"/>
    </source>
</evidence>
<dbReference type="EMBL" id="FNGP01000006">
    <property type="protein sequence ID" value="SDL79594.1"/>
    <property type="molecule type" value="Genomic_DNA"/>
</dbReference>
<dbReference type="Proteomes" id="UP000199475">
    <property type="component" value="Unassembled WGS sequence"/>
</dbReference>
<organism evidence="2 3">
    <name type="scientific">Tessaracoccus oleiagri</name>
    <dbReference type="NCBI Taxonomy" id="686624"/>
    <lineage>
        <taxon>Bacteria</taxon>
        <taxon>Bacillati</taxon>
        <taxon>Actinomycetota</taxon>
        <taxon>Actinomycetes</taxon>
        <taxon>Propionibacteriales</taxon>
        <taxon>Propionibacteriaceae</taxon>
        <taxon>Tessaracoccus</taxon>
    </lineage>
</organism>
<evidence type="ECO:0000313" key="2">
    <source>
        <dbReference type="EMBL" id="SDL79594.1"/>
    </source>
</evidence>
<gene>
    <name evidence="2" type="ORF">SAMN04488242_2846</name>
</gene>
<keyword evidence="1" id="KW-1133">Transmembrane helix</keyword>
<feature type="transmembrane region" description="Helical" evidence="1">
    <location>
        <begin position="39"/>
        <end position="66"/>
    </location>
</feature>
<dbReference type="Pfam" id="PF07332">
    <property type="entry name" value="Phage_holin_3_6"/>
    <property type="match status" value="1"/>
</dbReference>
<keyword evidence="3" id="KW-1185">Reference proteome</keyword>
<proteinExistence type="predicted"/>
<feature type="transmembrane region" description="Helical" evidence="1">
    <location>
        <begin position="78"/>
        <end position="101"/>
    </location>
</feature>
<dbReference type="RefSeq" id="WP_093253559.1">
    <property type="nucleotide sequence ID" value="NZ_FNGP01000006.1"/>
</dbReference>
<sequence>MADNVNNIKEQLGEFLSKETELAKAEIVPSAKKAGIGSVLGIVALSFALHAIWMLVIALAAVFAWLVSLTGLSTALSIVFGFLIAAVISLIVAAIIGFLAYRKFKQVKAPTATIAEFKATASAIIDGFSHSDTAVPARTTQPGFTVVDDRIA</sequence>
<protein>
    <submittedName>
        <fullName evidence="2">Putative Holin-X, holin superfamily III</fullName>
    </submittedName>
</protein>
<keyword evidence="1" id="KW-0812">Transmembrane</keyword>
<evidence type="ECO:0000313" key="3">
    <source>
        <dbReference type="Proteomes" id="UP000199475"/>
    </source>
</evidence>
<accession>A0A1G9MZP9</accession>
<name>A0A1G9MZP9_9ACTN</name>
<dbReference type="InterPro" id="IPR009937">
    <property type="entry name" value="Phage_holin_3_6"/>
</dbReference>
<keyword evidence="1" id="KW-0472">Membrane</keyword>
<reference evidence="2 3" key="1">
    <citation type="submission" date="2016-10" db="EMBL/GenBank/DDBJ databases">
        <authorList>
            <person name="de Groot N.N."/>
        </authorList>
    </citation>
    <scope>NUCLEOTIDE SEQUENCE [LARGE SCALE GENOMIC DNA]</scope>
    <source>
        <strain evidence="2 3">CGMCC 1.9159</strain>
    </source>
</reference>
<dbReference type="STRING" id="686624.SAMN04488242_2846"/>